<dbReference type="EMBL" id="BSTX01000001">
    <property type="protein sequence ID" value="GLZ76368.1"/>
    <property type="molecule type" value="Genomic_DNA"/>
</dbReference>
<organism evidence="1 2">
    <name type="scientific">Actinorhabdospora filicis</name>
    <dbReference type="NCBI Taxonomy" id="1785913"/>
    <lineage>
        <taxon>Bacteria</taxon>
        <taxon>Bacillati</taxon>
        <taxon>Actinomycetota</taxon>
        <taxon>Actinomycetes</taxon>
        <taxon>Micromonosporales</taxon>
        <taxon>Micromonosporaceae</taxon>
        <taxon>Actinorhabdospora</taxon>
    </lineage>
</organism>
<dbReference type="Proteomes" id="UP001165079">
    <property type="component" value="Unassembled WGS sequence"/>
</dbReference>
<reference evidence="1" key="1">
    <citation type="submission" date="2023-03" db="EMBL/GenBank/DDBJ databases">
        <title>Actinorhabdospora filicis NBRC 111898.</title>
        <authorList>
            <person name="Ichikawa N."/>
            <person name="Sato H."/>
            <person name="Tonouchi N."/>
        </authorList>
    </citation>
    <scope>NUCLEOTIDE SEQUENCE</scope>
    <source>
        <strain evidence="1">NBRC 111898</strain>
    </source>
</reference>
<name>A0A9W6SHG8_9ACTN</name>
<accession>A0A9W6SHG8</accession>
<evidence type="ECO:0000313" key="1">
    <source>
        <dbReference type="EMBL" id="GLZ76368.1"/>
    </source>
</evidence>
<comment type="caution">
    <text evidence="1">The sequence shown here is derived from an EMBL/GenBank/DDBJ whole genome shotgun (WGS) entry which is preliminary data.</text>
</comment>
<proteinExistence type="predicted"/>
<evidence type="ECO:0000313" key="2">
    <source>
        <dbReference type="Proteomes" id="UP001165079"/>
    </source>
</evidence>
<keyword evidence="2" id="KW-1185">Reference proteome</keyword>
<protein>
    <submittedName>
        <fullName evidence="1">Uncharacterized protein</fullName>
    </submittedName>
</protein>
<sequence>MTPRVAYRSLPLSERADLRVVNRSRLKSTAWSFRRGLGQVGTLPDLDGRTGAALGDDGGSHCNPGFGVSDMTDLGGGAGLGGGFGGVMEVTELVFGGGGHTGGFACRASCLDPRGSALLSSPGWRFVTVALWTGVSPLGPDQGCGPWTPDLSREAPPTFGFEDGERRTWGCQDGRAVLTPPEPAFYDPSADRGRILSYPERASADLVTGSRFVRGLRAVSLGLYYNELRLVPGF</sequence>
<gene>
    <name evidence="1" type="ORF">Afil01_11750</name>
</gene>
<dbReference type="AlphaFoldDB" id="A0A9W6SHG8"/>